<feature type="signal peptide" evidence="6">
    <location>
        <begin position="1"/>
        <end position="24"/>
    </location>
</feature>
<dbReference type="Pfam" id="PF00082">
    <property type="entry name" value="Peptidase_S8"/>
    <property type="match status" value="1"/>
</dbReference>
<keyword evidence="9" id="KW-1185">Reference proteome</keyword>
<feature type="active site" description="Charge relay system" evidence="5">
    <location>
        <position position="390"/>
    </location>
</feature>
<reference evidence="8 9" key="1">
    <citation type="journal article" date="2019" name="Int. J. Syst. Evol. Microbiol.">
        <title>The Global Catalogue of Microorganisms (GCM) 10K type strain sequencing project: providing services to taxonomists for standard genome sequencing and annotation.</title>
        <authorList>
            <consortium name="The Broad Institute Genomics Platform"/>
            <consortium name="The Broad Institute Genome Sequencing Center for Infectious Disease"/>
            <person name="Wu L."/>
            <person name="Ma J."/>
        </authorList>
    </citation>
    <scope>NUCLEOTIDE SEQUENCE [LARGE SCALE GENOMIC DNA]</scope>
    <source>
        <strain evidence="8 9">JCM 3380</strain>
    </source>
</reference>
<accession>A0ABN0TFZ1</accession>
<dbReference type="InterPro" id="IPR050131">
    <property type="entry name" value="Peptidase_S8_subtilisin-like"/>
</dbReference>
<keyword evidence="4 5" id="KW-0720">Serine protease</keyword>
<keyword evidence="6" id="KW-0732">Signal</keyword>
<keyword evidence="3 5" id="KW-0378">Hydrolase</keyword>
<keyword evidence="2 5" id="KW-0645">Protease</keyword>
<dbReference type="PROSITE" id="PS51892">
    <property type="entry name" value="SUBTILASE"/>
    <property type="match status" value="1"/>
</dbReference>
<protein>
    <recommendedName>
        <fullName evidence="7">Peptidase S8/S53 domain-containing protein</fullName>
    </recommendedName>
</protein>
<dbReference type="InterPro" id="IPR023828">
    <property type="entry name" value="Peptidase_S8_Ser-AS"/>
</dbReference>
<feature type="domain" description="Peptidase S8/S53" evidence="7">
    <location>
        <begin position="178"/>
        <end position="432"/>
    </location>
</feature>
<evidence type="ECO:0000256" key="6">
    <source>
        <dbReference type="SAM" id="SignalP"/>
    </source>
</evidence>
<evidence type="ECO:0000259" key="7">
    <source>
        <dbReference type="Pfam" id="PF00082"/>
    </source>
</evidence>
<organism evidence="8 9">
    <name type="scientific">Saccharothrix mutabilis subsp. mutabilis</name>
    <dbReference type="NCBI Taxonomy" id="66855"/>
    <lineage>
        <taxon>Bacteria</taxon>
        <taxon>Bacillati</taxon>
        <taxon>Actinomycetota</taxon>
        <taxon>Actinomycetes</taxon>
        <taxon>Pseudonocardiales</taxon>
        <taxon>Pseudonocardiaceae</taxon>
        <taxon>Saccharothrix</taxon>
    </lineage>
</organism>
<sequence>MRRTRLLVVAVLVAGLSSPVAAQAGPETRPDGDLRTITLITGDRVSVDGAGNPVGVEGRPGTHFVRYVRDEHRYVVPVDALDDVEQDRLDRRFFDVTALLDFGYDDARTAHIPLLTGGNALRAANAVPKAEAARWWAGRGAGALAADKLWLDGKARLALDESVPMVGAPAAWEAGYDGAGVTVAVLDTGYDRQHPELAEAVAVARDFTGEGVQDDNGHGTHVAATIAGRGDRYRGVAKGAKLAVGRVCGRDVGCPESAIIAGMEWAVREAGAKVVNLSLGGDQSDGTDPLSLAVNRLTAETGALFVVAAGNAGERRKVSAPAAADEALAVANLTKRGVLSEWSSRGPRVGDHAVKPDLAAPGTDIVAARAKGTLPDEAVDELHARLSGTSMASPHVAGAAAILAQRNPTWTARELKAQLMATADPLQDTSANVGTGLLDAGRAVTQQVRADVGSVSFGLLHWPHTEPVERTITYRNDSARPVTLTLTHDLGGNFALPSTVDIAAGGAAPVTVQLDPRKGNGTFYGTVRATADGISVTTAVGAYVQEERHTLTVKATARDGKPPLTGYVLAVDLGTGQSTFIPFDAEGNGSARLPVADYAVLGRIHEFSPLASWFTPISMTEVAGRTTTTRDVTLTLDARQARPVTVALNDATVQPLHRQAELRLAPRPDKVTTISGPVEGSTPTYALTFGDPLPNFDYLTLLKAARPRISLTGHSLPLRYFAGSGYLAPGAHRLRTARPDGDVTGALVVADATGEDEFSLAHRLKDAGAAAVLVLGPSGFPRPDEQTAIPVLNAADHGAADLLASIGEEVTLTAVDTAPTSYHLFYPEQGALPAGKTYRVRKADLAEVKAQYRSSGADGMVGQRVYPTRNGAIHNSGMLLDEVVVAPVSRTEYYSAGNGIGWYREHGIGRMFGPDARDPEAGNWSDHEPVTYQPGHSYHTTWNPAVASPRLRGTSVVPWAVGGGVRRTGDEIDARISPFATRTAVESWRRTASGSLTLTRNGIPVGTATNPWQARWPVTADPATYALTVTATRTAPQVQLSSAVTTTWTFTSSAATSGPLPLLEVDYTIPLDLRNSAKANVPLPVRFTATRQAGAGTTTLRDLKAYASFDDGATWLPVRSFVPRGGKAGGHVSLRVVATDTDGNTVDQTVLRAYRLRP</sequence>
<dbReference type="PRINTS" id="PR00723">
    <property type="entry name" value="SUBTILISIN"/>
</dbReference>
<dbReference type="PROSITE" id="PS00138">
    <property type="entry name" value="SUBTILASE_SER"/>
    <property type="match status" value="1"/>
</dbReference>
<dbReference type="Proteomes" id="UP001500416">
    <property type="component" value="Unassembled WGS sequence"/>
</dbReference>
<evidence type="ECO:0000256" key="1">
    <source>
        <dbReference type="ARBA" id="ARBA00011073"/>
    </source>
</evidence>
<evidence type="ECO:0000256" key="2">
    <source>
        <dbReference type="ARBA" id="ARBA00022670"/>
    </source>
</evidence>
<name>A0ABN0TFZ1_9PSEU</name>
<gene>
    <name evidence="8" type="ORF">GCM10010492_18500</name>
</gene>
<comment type="caution">
    <text evidence="8">The sequence shown here is derived from an EMBL/GenBank/DDBJ whole genome shotgun (WGS) entry which is preliminary data.</text>
</comment>
<dbReference type="SUPFAM" id="SSF52743">
    <property type="entry name" value="Subtilisin-like"/>
    <property type="match status" value="1"/>
</dbReference>
<feature type="active site" description="Charge relay system" evidence="5">
    <location>
        <position position="218"/>
    </location>
</feature>
<dbReference type="EMBL" id="BAAABU010000003">
    <property type="protein sequence ID" value="GAA0220692.1"/>
    <property type="molecule type" value="Genomic_DNA"/>
</dbReference>
<proteinExistence type="inferred from homology"/>
<evidence type="ECO:0000256" key="5">
    <source>
        <dbReference type="PROSITE-ProRule" id="PRU01240"/>
    </source>
</evidence>
<feature type="active site" description="Charge relay system" evidence="5">
    <location>
        <position position="187"/>
    </location>
</feature>
<dbReference type="RefSeq" id="WP_343933266.1">
    <property type="nucleotide sequence ID" value="NZ_BAAABU010000003.1"/>
</dbReference>
<dbReference type="InterPro" id="IPR000209">
    <property type="entry name" value="Peptidase_S8/S53_dom"/>
</dbReference>
<dbReference type="InterPro" id="IPR015500">
    <property type="entry name" value="Peptidase_S8_subtilisin-rel"/>
</dbReference>
<dbReference type="Gene3D" id="3.40.50.200">
    <property type="entry name" value="Peptidase S8/S53 domain"/>
    <property type="match status" value="1"/>
</dbReference>
<evidence type="ECO:0000313" key="8">
    <source>
        <dbReference type="EMBL" id="GAA0220692.1"/>
    </source>
</evidence>
<feature type="chain" id="PRO_5046647134" description="Peptidase S8/S53 domain-containing protein" evidence="6">
    <location>
        <begin position="25"/>
        <end position="1158"/>
    </location>
</feature>
<evidence type="ECO:0000256" key="3">
    <source>
        <dbReference type="ARBA" id="ARBA00022801"/>
    </source>
</evidence>
<evidence type="ECO:0000256" key="4">
    <source>
        <dbReference type="ARBA" id="ARBA00022825"/>
    </source>
</evidence>
<evidence type="ECO:0000313" key="9">
    <source>
        <dbReference type="Proteomes" id="UP001500416"/>
    </source>
</evidence>
<comment type="similarity">
    <text evidence="1 5">Belongs to the peptidase S8 family.</text>
</comment>
<dbReference type="PANTHER" id="PTHR43806">
    <property type="entry name" value="PEPTIDASE S8"/>
    <property type="match status" value="1"/>
</dbReference>
<dbReference type="PANTHER" id="PTHR43806:SF11">
    <property type="entry name" value="CEREVISIN-RELATED"/>
    <property type="match status" value="1"/>
</dbReference>
<dbReference type="InterPro" id="IPR036852">
    <property type="entry name" value="Peptidase_S8/S53_dom_sf"/>
</dbReference>